<dbReference type="SUPFAM" id="SSF56059">
    <property type="entry name" value="Glutathione synthetase ATP-binding domain-like"/>
    <property type="match status" value="1"/>
</dbReference>
<dbReference type="InterPro" id="IPR011761">
    <property type="entry name" value="ATP-grasp"/>
</dbReference>
<proteinExistence type="inferred from homology"/>
<evidence type="ECO:0000256" key="8">
    <source>
        <dbReference type="ARBA" id="ARBA00022741"/>
    </source>
</evidence>
<dbReference type="EC" id="6.3.2.30" evidence="4"/>
<reference evidence="15 16" key="1">
    <citation type="submission" date="2024-02" db="EMBL/GenBank/DDBJ databases">
        <title>Distribution and functional of Brevundimonas-related endobacteria within Verticillium dahliae.</title>
        <authorList>
            <person name="Zeng H."/>
        </authorList>
    </citation>
    <scope>NUCLEOTIDE SEQUENCE [LARGE SCALE GENOMIC DNA]</scope>
    <source>
        <strain evidence="15 16">TRM 44200</strain>
    </source>
</reference>
<dbReference type="SUPFAM" id="SSF53244">
    <property type="entry name" value="MurD-like peptide ligases, peptide-binding domain"/>
    <property type="match status" value="1"/>
</dbReference>
<dbReference type="InterPro" id="IPR005479">
    <property type="entry name" value="CPAse_ATP-bd"/>
</dbReference>
<dbReference type="Gene3D" id="3.30.470.20">
    <property type="entry name" value="ATP-grasp fold, B domain"/>
    <property type="match status" value="2"/>
</dbReference>
<comment type="catalytic activity">
    <reaction evidence="11">
        <text>[L-4-(L-arginin-2-N-yl)aspartate](n)-L-aspartate + L-arginine + ATP = [L-4-(L-arginin-2-N-yl)aspartate](n+1) + ADP + phosphate + H(+)</text>
        <dbReference type="Rhea" id="RHEA:23888"/>
        <dbReference type="Rhea" id="RHEA-COMP:13732"/>
        <dbReference type="Rhea" id="RHEA-COMP:13733"/>
        <dbReference type="ChEBI" id="CHEBI:15378"/>
        <dbReference type="ChEBI" id="CHEBI:30616"/>
        <dbReference type="ChEBI" id="CHEBI:32682"/>
        <dbReference type="ChEBI" id="CHEBI:43474"/>
        <dbReference type="ChEBI" id="CHEBI:137986"/>
        <dbReference type="ChEBI" id="CHEBI:137990"/>
        <dbReference type="ChEBI" id="CHEBI:456216"/>
        <dbReference type="EC" id="6.3.2.30"/>
    </reaction>
</comment>
<organism evidence="15 16">
    <name type="scientific">Brevundimonas olei</name>
    <dbReference type="NCBI Taxonomy" id="657642"/>
    <lineage>
        <taxon>Bacteria</taxon>
        <taxon>Pseudomonadati</taxon>
        <taxon>Pseudomonadota</taxon>
        <taxon>Alphaproteobacteria</taxon>
        <taxon>Caulobacterales</taxon>
        <taxon>Caulobacteraceae</taxon>
        <taxon>Brevundimonas</taxon>
    </lineage>
</organism>
<comment type="subunit">
    <text evidence="3">Homodimer.</text>
</comment>
<feature type="domain" description="ATP-grasp" evidence="14">
    <location>
        <begin position="248"/>
        <end position="502"/>
    </location>
</feature>
<dbReference type="InterPro" id="IPR036565">
    <property type="entry name" value="Mur-like_cat_sf"/>
</dbReference>
<evidence type="ECO:0000256" key="11">
    <source>
        <dbReference type="ARBA" id="ARBA00048094"/>
    </source>
</evidence>
<dbReference type="Pfam" id="PF08245">
    <property type="entry name" value="Mur_ligase_M"/>
    <property type="match status" value="1"/>
</dbReference>
<protein>
    <recommendedName>
        <fullName evidence="6">Cyanophycin synthetase</fullName>
        <ecNumber evidence="5">6.3.2.29</ecNumber>
        <ecNumber evidence="4">6.3.2.30</ecNumber>
    </recommendedName>
    <alternativeName>
        <fullName evidence="10">Cyanophycin synthase</fullName>
    </alternativeName>
</protein>
<name>A0ABZ2I9G7_9CAUL</name>
<comment type="similarity">
    <text evidence="2">In the C-terminal section; belongs to the MurCDEF family.</text>
</comment>
<keyword evidence="9 13" id="KW-0067">ATP-binding</keyword>
<dbReference type="Pfam" id="PF02786">
    <property type="entry name" value="CPSase_L_D2"/>
    <property type="match status" value="1"/>
</dbReference>
<dbReference type="Gene3D" id="3.40.1190.10">
    <property type="entry name" value="Mur-like, catalytic domain"/>
    <property type="match status" value="1"/>
</dbReference>
<evidence type="ECO:0000313" key="15">
    <source>
        <dbReference type="EMBL" id="WWT53576.1"/>
    </source>
</evidence>
<accession>A0ABZ2I9G7</accession>
<evidence type="ECO:0000256" key="6">
    <source>
        <dbReference type="ARBA" id="ARBA00022036"/>
    </source>
</evidence>
<dbReference type="InterPro" id="IPR004101">
    <property type="entry name" value="Mur_ligase_C"/>
</dbReference>
<evidence type="ECO:0000256" key="1">
    <source>
        <dbReference type="ARBA" id="ARBA00003184"/>
    </source>
</evidence>
<dbReference type="EMBL" id="CP146369">
    <property type="protein sequence ID" value="WWT53576.1"/>
    <property type="molecule type" value="Genomic_DNA"/>
</dbReference>
<dbReference type="NCBIfam" id="NF010623">
    <property type="entry name" value="PRK14016.1"/>
    <property type="match status" value="1"/>
</dbReference>
<evidence type="ECO:0000256" key="4">
    <source>
        <dbReference type="ARBA" id="ARBA00012968"/>
    </source>
</evidence>
<evidence type="ECO:0000256" key="13">
    <source>
        <dbReference type="PROSITE-ProRule" id="PRU00409"/>
    </source>
</evidence>
<dbReference type="Pfam" id="PF18921">
    <property type="entry name" value="Cyanophycin_syn"/>
    <property type="match status" value="1"/>
</dbReference>
<dbReference type="PANTHER" id="PTHR23135:SF18">
    <property type="entry name" value="CYANOPHYCIN SYNTHETASE"/>
    <property type="match status" value="1"/>
</dbReference>
<dbReference type="SUPFAM" id="SSF53623">
    <property type="entry name" value="MurD-like peptide ligases, catalytic domain"/>
    <property type="match status" value="1"/>
</dbReference>
<dbReference type="InterPro" id="IPR011810">
    <property type="entry name" value="Cya_phycin_syn"/>
</dbReference>
<comment type="catalytic activity">
    <reaction evidence="12">
        <text>[L-4-(L-arginin-2-N-yl)aspartate](n) + L-aspartate + ATP = [L-4-(L-arginin-2-N-yl)aspartate](n)-L-aspartate + ADP + phosphate + H(+)</text>
        <dbReference type="Rhea" id="RHEA:13277"/>
        <dbReference type="Rhea" id="RHEA-COMP:13728"/>
        <dbReference type="Rhea" id="RHEA-COMP:13733"/>
        <dbReference type="ChEBI" id="CHEBI:15378"/>
        <dbReference type="ChEBI" id="CHEBI:29991"/>
        <dbReference type="ChEBI" id="CHEBI:30616"/>
        <dbReference type="ChEBI" id="CHEBI:43474"/>
        <dbReference type="ChEBI" id="CHEBI:137986"/>
        <dbReference type="ChEBI" id="CHEBI:137990"/>
        <dbReference type="ChEBI" id="CHEBI:456216"/>
        <dbReference type="EC" id="6.3.2.29"/>
    </reaction>
</comment>
<evidence type="ECO:0000256" key="5">
    <source>
        <dbReference type="ARBA" id="ARBA00013005"/>
    </source>
</evidence>
<gene>
    <name evidence="15" type="primary">cphA</name>
    <name evidence="15" type="ORF">V8J38_09895</name>
</gene>
<keyword evidence="8 13" id="KW-0547">Nucleotide-binding</keyword>
<evidence type="ECO:0000256" key="2">
    <source>
        <dbReference type="ARBA" id="ARBA00009060"/>
    </source>
</evidence>
<dbReference type="InterPro" id="IPR013221">
    <property type="entry name" value="Mur_ligase_cen"/>
</dbReference>
<dbReference type="EC" id="6.3.2.29" evidence="5"/>
<dbReference type="GO" id="GO:0071160">
    <property type="term" value="F:cyanophycin synthetase activity (L-aspartate-adding)"/>
    <property type="evidence" value="ECO:0007669"/>
    <property type="project" value="UniProtKB-EC"/>
</dbReference>
<comment type="function">
    <text evidence="1">Catalyzes the ATP-dependent polymerization of arginine and aspartate to multi-L-arginyl-poly-L-aspartic acid (cyanophycin; a water-insoluble reserve polymer).</text>
</comment>
<dbReference type="InterPro" id="IPR036615">
    <property type="entry name" value="Mur_ligase_C_dom_sf"/>
</dbReference>
<evidence type="ECO:0000256" key="7">
    <source>
        <dbReference type="ARBA" id="ARBA00022598"/>
    </source>
</evidence>
<keyword evidence="16" id="KW-1185">Reference proteome</keyword>
<dbReference type="PROSITE" id="PS50975">
    <property type="entry name" value="ATP_GRASP"/>
    <property type="match status" value="1"/>
</dbReference>
<dbReference type="Pfam" id="PF02875">
    <property type="entry name" value="Mur_ligase_C"/>
    <property type="match status" value="1"/>
</dbReference>
<evidence type="ECO:0000256" key="3">
    <source>
        <dbReference type="ARBA" id="ARBA00011738"/>
    </source>
</evidence>
<evidence type="ECO:0000256" key="12">
    <source>
        <dbReference type="ARBA" id="ARBA00048425"/>
    </source>
</evidence>
<dbReference type="NCBIfam" id="TIGR02068">
    <property type="entry name" value="cya_phycin_syn"/>
    <property type="match status" value="1"/>
</dbReference>
<evidence type="ECO:0000256" key="9">
    <source>
        <dbReference type="ARBA" id="ARBA00022840"/>
    </source>
</evidence>
<evidence type="ECO:0000256" key="10">
    <source>
        <dbReference type="ARBA" id="ARBA00031353"/>
    </source>
</evidence>
<dbReference type="RefSeq" id="WP_338575428.1">
    <property type="nucleotide sequence ID" value="NZ_CP146369.1"/>
</dbReference>
<dbReference type="Gene3D" id="3.90.190.20">
    <property type="entry name" value="Mur ligase, C-terminal domain"/>
    <property type="match status" value="1"/>
</dbReference>
<dbReference type="GO" id="GO:0071161">
    <property type="term" value="F:cyanophycin synthetase activity (L-arginine-adding)"/>
    <property type="evidence" value="ECO:0007669"/>
    <property type="project" value="UniProtKB-EC"/>
</dbReference>
<dbReference type="Proteomes" id="UP001363460">
    <property type="component" value="Chromosome"/>
</dbReference>
<dbReference type="InterPro" id="IPR044019">
    <property type="entry name" value="Cyanophycin_syn_N"/>
</dbReference>
<evidence type="ECO:0000259" key="14">
    <source>
        <dbReference type="PROSITE" id="PS50975"/>
    </source>
</evidence>
<dbReference type="PANTHER" id="PTHR23135">
    <property type="entry name" value="MUR LIGASE FAMILY MEMBER"/>
    <property type="match status" value="1"/>
</dbReference>
<keyword evidence="7 15" id="KW-0436">Ligase</keyword>
<evidence type="ECO:0000313" key="16">
    <source>
        <dbReference type="Proteomes" id="UP001363460"/>
    </source>
</evidence>
<sequence length="919" mass="97857">MTSSDRPARVLERALYRGPHLYSATPMARIQLDLGRLENWPTDRLGDFTSLLLTLLPGLRNHGCCYGEPGGFVRRLEAGTWFGHVVEHVALELQTLAGAPVSRGKTRSVRGRPGVYDILYAYGVEEGALLAGRLALQLCDGLLPIELSGVEGLDRICSDDTAPGVEKIRSAEAAVEALTGLMRRHALGPSTQSLVDAARRRGVPLERMNGQSLIRLGWGARQRMLRASVTDRTGLIAAELAGDKAQAKALLAAIGCPVAEGEIVSSAEAAKAAARRLGGLVAVKPLDANHGRGVSTALSEPEEVVRAFYGAVAHSRRVIVERHLEGRDHRILVVGGRVVAVSERQPPFVVGDGLSTVAELVEALNSDPRRGDGHEKFMTRVRLDDQAVLASLLRQGLSMRDRPAAGQKVRLHPAANLSRGGSAIDRTDEIHPENAAIARRAALALGLDVAGVDMLAPDIRRSVRETGGGVVEVNAAPGLRMHLAPSEGAPRDVARPIIDMMFPPGARARVPIAAVTGTNGKSTVGRMVAHVLTVQGLTTGLTNTSGVYIGGERVWKGDASGPRSARMVLRNPTVEAAVMECARGGILREGLAFDRCDVGCVLNVQPDHLGLKGVETLEDLARIKSVVVESVARRGLSVLNADDPLTIRMARHAGGRLCWFSMRGGAETPGFVLKHIAEGGAAVLYDAATDDIELHDRGGTDLVCRAAEIPATLEGRAAFNVANALAAVAVCHGLGVKADRIGSSLRSFASSFEQNPGRLNIHDGHGFRVILDYAHNPEGLRALGRLVQAMRPATGRIIGMVSIPGDRREEEIRAMGEIAAECFDSIVFRETPDNRGRPVGEVNRLLREGALGAGCDPSRLDACVREEDAVDACLQAGRPGDLVVLTPTRVEEVWAQIQAFRPPEAADHTSEVLLEPAHG</sequence>